<dbReference type="PRINTS" id="PR00080">
    <property type="entry name" value="SDRFAMILY"/>
</dbReference>
<evidence type="ECO:0000256" key="4">
    <source>
        <dbReference type="RuleBase" id="RU000363"/>
    </source>
</evidence>
<keyword evidence="6" id="KW-1185">Reference proteome</keyword>
<reference evidence="5" key="2">
    <citation type="submission" date="2024-10" db="UniProtKB">
        <authorList>
            <consortium name="EnsemblProtists"/>
        </authorList>
    </citation>
    <scope>IDENTIFICATION</scope>
</reference>
<evidence type="ECO:0008006" key="7">
    <source>
        <dbReference type="Google" id="ProtNLM"/>
    </source>
</evidence>
<dbReference type="EnsemblProtists" id="EOD39424">
    <property type="protein sequence ID" value="EOD39424"/>
    <property type="gene ID" value="EMIHUDRAFT_199868"/>
</dbReference>
<comment type="similarity">
    <text evidence="1 4">Belongs to the short-chain dehydrogenases/reductases (SDR) family.</text>
</comment>
<dbReference type="PANTHER" id="PTHR43963">
    <property type="entry name" value="CARBONYL REDUCTASE 1-RELATED"/>
    <property type="match status" value="1"/>
</dbReference>
<dbReference type="PANTHER" id="PTHR43963:SF6">
    <property type="entry name" value="CHAIN DEHYDROGENASE FAMILY PROTEIN, PUTATIVE (AFU_ORTHOLOGUE AFUA_3G15350)-RELATED"/>
    <property type="match status" value="1"/>
</dbReference>
<evidence type="ECO:0000256" key="1">
    <source>
        <dbReference type="ARBA" id="ARBA00006484"/>
    </source>
</evidence>
<dbReference type="eggNOG" id="KOG1208">
    <property type="taxonomic scope" value="Eukaryota"/>
</dbReference>
<dbReference type="PaxDb" id="2903-EOD39424"/>
<evidence type="ECO:0000313" key="6">
    <source>
        <dbReference type="Proteomes" id="UP000013827"/>
    </source>
</evidence>
<dbReference type="InterPro" id="IPR036291">
    <property type="entry name" value="NAD(P)-bd_dom_sf"/>
</dbReference>
<dbReference type="KEGG" id="ehx:EMIHUDRAFT_199868"/>
<sequence>MAGTLSSAAALASAASPDRIVLITGSNKGIGKEIARAIGSLPDHTAVLACRDAQLGAAAAAELAADGCSVAFSRLDLTDAASIAATRDYVEVSFGRLDALVNNAAICFNDPTLYGKVPHTPFEQQARLTVETNYFGSLAVTEAMLPLLRRSRASPRVVNVASAAGRLRGSPAIQRAISDPALTVAALGALMESFVSAAEEGTHLDAGWPNTCYGVSKLGLIALTRVMARDEAAAATPDGLAVSFASVDPGFCATDQNNNQGHVPAAQGATTAATLAAAGDQGGGAGMSGRHFYEGREMSWTYGVPLA</sequence>
<dbReference type="HOGENOM" id="CLU_010194_9_0_1"/>
<evidence type="ECO:0000313" key="5">
    <source>
        <dbReference type="EnsemblProtists" id="EOD39424"/>
    </source>
</evidence>
<dbReference type="OMA" id="YWANDSV"/>
<dbReference type="Pfam" id="PF00106">
    <property type="entry name" value="adh_short"/>
    <property type="match status" value="1"/>
</dbReference>
<keyword evidence="2" id="KW-0521">NADP</keyword>
<dbReference type="PRINTS" id="PR00081">
    <property type="entry name" value="GDHRDH"/>
</dbReference>
<organism evidence="5 6">
    <name type="scientific">Emiliania huxleyi (strain CCMP1516)</name>
    <dbReference type="NCBI Taxonomy" id="280463"/>
    <lineage>
        <taxon>Eukaryota</taxon>
        <taxon>Haptista</taxon>
        <taxon>Haptophyta</taxon>
        <taxon>Prymnesiophyceae</taxon>
        <taxon>Isochrysidales</taxon>
        <taxon>Noelaerhabdaceae</taxon>
        <taxon>Emiliania</taxon>
    </lineage>
</organism>
<dbReference type="RefSeq" id="XP_005791853.1">
    <property type="nucleotide sequence ID" value="XM_005791796.1"/>
</dbReference>
<accession>A0A0D3KUI9</accession>
<keyword evidence="3" id="KW-0560">Oxidoreductase</keyword>
<dbReference type="GeneID" id="17284695"/>
<dbReference type="AlphaFoldDB" id="A0A0D3KUI9"/>
<evidence type="ECO:0000256" key="3">
    <source>
        <dbReference type="ARBA" id="ARBA00023002"/>
    </source>
</evidence>
<dbReference type="InterPro" id="IPR002347">
    <property type="entry name" value="SDR_fam"/>
</dbReference>
<name>A0A0D3KUI9_EMIH1</name>
<dbReference type="GO" id="GO:0016491">
    <property type="term" value="F:oxidoreductase activity"/>
    <property type="evidence" value="ECO:0007669"/>
    <property type="project" value="UniProtKB-KW"/>
</dbReference>
<dbReference type="SUPFAM" id="SSF51735">
    <property type="entry name" value="NAD(P)-binding Rossmann-fold domains"/>
    <property type="match status" value="1"/>
</dbReference>
<evidence type="ECO:0000256" key="2">
    <source>
        <dbReference type="ARBA" id="ARBA00022857"/>
    </source>
</evidence>
<proteinExistence type="inferred from homology"/>
<dbReference type="Proteomes" id="UP000013827">
    <property type="component" value="Unassembled WGS sequence"/>
</dbReference>
<protein>
    <recommendedName>
        <fullName evidence="7">Short chain dehydrogenase</fullName>
    </recommendedName>
</protein>
<reference evidence="6" key="1">
    <citation type="journal article" date="2013" name="Nature">
        <title>Pan genome of the phytoplankton Emiliania underpins its global distribution.</title>
        <authorList>
            <person name="Read B.A."/>
            <person name="Kegel J."/>
            <person name="Klute M.J."/>
            <person name="Kuo A."/>
            <person name="Lefebvre S.C."/>
            <person name="Maumus F."/>
            <person name="Mayer C."/>
            <person name="Miller J."/>
            <person name="Monier A."/>
            <person name="Salamov A."/>
            <person name="Young J."/>
            <person name="Aguilar M."/>
            <person name="Claverie J.M."/>
            <person name="Frickenhaus S."/>
            <person name="Gonzalez K."/>
            <person name="Herman E.K."/>
            <person name="Lin Y.C."/>
            <person name="Napier J."/>
            <person name="Ogata H."/>
            <person name="Sarno A.F."/>
            <person name="Shmutz J."/>
            <person name="Schroeder D."/>
            <person name="de Vargas C."/>
            <person name="Verret F."/>
            <person name="von Dassow P."/>
            <person name="Valentin K."/>
            <person name="Van de Peer Y."/>
            <person name="Wheeler G."/>
            <person name="Dacks J.B."/>
            <person name="Delwiche C.F."/>
            <person name="Dyhrman S.T."/>
            <person name="Glockner G."/>
            <person name="John U."/>
            <person name="Richards T."/>
            <person name="Worden A.Z."/>
            <person name="Zhang X."/>
            <person name="Grigoriev I.V."/>
            <person name="Allen A.E."/>
            <person name="Bidle K."/>
            <person name="Borodovsky M."/>
            <person name="Bowler C."/>
            <person name="Brownlee C."/>
            <person name="Cock J.M."/>
            <person name="Elias M."/>
            <person name="Gladyshev V.N."/>
            <person name="Groth M."/>
            <person name="Guda C."/>
            <person name="Hadaegh A."/>
            <person name="Iglesias-Rodriguez M.D."/>
            <person name="Jenkins J."/>
            <person name="Jones B.M."/>
            <person name="Lawson T."/>
            <person name="Leese F."/>
            <person name="Lindquist E."/>
            <person name="Lobanov A."/>
            <person name="Lomsadze A."/>
            <person name="Malik S.B."/>
            <person name="Marsh M.E."/>
            <person name="Mackinder L."/>
            <person name="Mock T."/>
            <person name="Mueller-Roeber B."/>
            <person name="Pagarete A."/>
            <person name="Parker M."/>
            <person name="Probert I."/>
            <person name="Quesneville H."/>
            <person name="Raines C."/>
            <person name="Rensing S.A."/>
            <person name="Riano-Pachon D.M."/>
            <person name="Richier S."/>
            <person name="Rokitta S."/>
            <person name="Shiraiwa Y."/>
            <person name="Soanes D.M."/>
            <person name="van der Giezen M."/>
            <person name="Wahlund T.M."/>
            <person name="Williams B."/>
            <person name="Wilson W."/>
            <person name="Wolfe G."/>
            <person name="Wurch L.L."/>
        </authorList>
    </citation>
    <scope>NUCLEOTIDE SEQUENCE</scope>
</reference>
<dbReference type="Gene3D" id="3.40.50.720">
    <property type="entry name" value="NAD(P)-binding Rossmann-like Domain"/>
    <property type="match status" value="1"/>
</dbReference>
<dbReference type="STRING" id="2903.R1G0T4"/>